<evidence type="ECO:0000313" key="13">
    <source>
        <dbReference type="EMBL" id="SGY82486.1"/>
    </source>
</evidence>
<comment type="similarity">
    <text evidence="6">Belongs to the acetyltransferase family. OlsB subfamily.</text>
</comment>
<dbReference type="InterPro" id="IPR045746">
    <property type="entry name" value="ACT14924-like_Acyltransf_dom"/>
</dbReference>
<keyword evidence="4" id="KW-0443">Lipid metabolism</keyword>
<name>A0A1K9YMK9_9GAMM</name>
<dbReference type="Pfam" id="PF13444">
    <property type="entry name" value="Acetyltransf_5"/>
    <property type="match status" value="1"/>
</dbReference>
<dbReference type="RefSeq" id="WP_075470875.1">
    <property type="nucleotide sequence ID" value="NZ_CAWQZC010000077.1"/>
</dbReference>
<dbReference type="EMBL" id="FPLD01000005">
    <property type="protein sequence ID" value="SGY82486.1"/>
    <property type="molecule type" value="Genomic_DNA"/>
</dbReference>
<dbReference type="PANTHER" id="PTHR37323:SF1">
    <property type="entry name" value="L-ORNITHINE N(ALPHA)-ACYLTRANSFERASE"/>
    <property type="match status" value="1"/>
</dbReference>
<evidence type="ECO:0000256" key="1">
    <source>
        <dbReference type="ARBA" id="ARBA00005189"/>
    </source>
</evidence>
<evidence type="ECO:0000256" key="10">
    <source>
        <dbReference type="ARBA" id="ARBA00047785"/>
    </source>
</evidence>
<feature type="domain" description="Phospholipid/glycerol acyltransferase" evidence="11">
    <location>
        <begin position="84"/>
        <end position="201"/>
    </location>
</feature>
<comment type="pathway">
    <text evidence="1">Lipid metabolism.</text>
</comment>
<evidence type="ECO:0000256" key="4">
    <source>
        <dbReference type="ARBA" id="ARBA00023098"/>
    </source>
</evidence>
<dbReference type="Gene3D" id="3.40.630.30">
    <property type="match status" value="1"/>
</dbReference>
<evidence type="ECO:0000256" key="9">
    <source>
        <dbReference type="ARBA" id="ARBA00045724"/>
    </source>
</evidence>
<dbReference type="SUPFAM" id="SSF55729">
    <property type="entry name" value="Acyl-CoA N-acyltransferases (Nat)"/>
    <property type="match status" value="1"/>
</dbReference>
<evidence type="ECO:0000256" key="2">
    <source>
        <dbReference type="ARBA" id="ARBA00022516"/>
    </source>
</evidence>
<dbReference type="Proteomes" id="UP000182660">
    <property type="component" value="Unassembled WGS sequence"/>
</dbReference>
<comment type="function">
    <text evidence="9">Catalyzes the first step in the biosynthesis of ornithine lipids, which are phosphorus-free membrane lipids. Catalyzes the 3-hydroxyacyl-acyl carrier protein-dependent acylation of ornithine to form lyso-ornithine lipid (LOL).</text>
</comment>
<evidence type="ECO:0000256" key="8">
    <source>
        <dbReference type="ARBA" id="ARBA00039866"/>
    </source>
</evidence>
<evidence type="ECO:0000256" key="6">
    <source>
        <dbReference type="ARBA" id="ARBA00038095"/>
    </source>
</evidence>
<organism evidence="13 15">
    <name type="scientific">Moritella viscosa</name>
    <dbReference type="NCBI Taxonomy" id="80854"/>
    <lineage>
        <taxon>Bacteria</taxon>
        <taxon>Pseudomonadati</taxon>
        <taxon>Pseudomonadota</taxon>
        <taxon>Gammaproteobacteria</taxon>
        <taxon>Alteromonadales</taxon>
        <taxon>Moritellaceae</taxon>
        <taxon>Moritella</taxon>
    </lineage>
</organism>
<protein>
    <recommendedName>
        <fullName evidence="8">L-ornithine N(alpha)-acyltransferase</fullName>
        <ecNumber evidence="7">2.3.2.30</ecNumber>
    </recommendedName>
</protein>
<keyword evidence="5 13" id="KW-0012">Acyltransferase</keyword>
<evidence type="ECO:0000256" key="7">
    <source>
        <dbReference type="ARBA" id="ARBA00039058"/>
    </source>
</evidence>
<dbReference type="AlphaFoldDB" id="A0A1K9YMK9"/>
<evidence type="ECO:0000313" key="14">
    <source>
        <dbReference type="Proteomes" id="UP000182660"/>
    </source>
</evidence>
<reference evidence="12 14" key="2">
    <citation type="submission" date="2016-11" db="EMBL/GenBank/DDBJ databases">
        <authorList>
            <person name="Klemetsen T."/>
        </authorList>
    </citation>
    <scope>NUCLEOTIDE SEQUENCE [LARGE SCALE GENOMIC DNA]</scope>
    <source>
        <strain evidence="12">MT 2528</strain>
    </source>
</reference>
<evidence type="ECO:0000313" key="15">
    <source>
        <dbReference type="Proteomes" id="UP000183794"/>
    </source>
</evidence>
<dbReference type="InterPro" id="IPR052351">
    <property type="entry name" value="Ornithine_N-alpha-AT"/>
</dbReference>
<accession>A0A1K9YMK9</accession>
<keyword evidence="3 13" id="KW-0808">Transferase</keyword>
<dbReference type="OrthoDB" id="1113830at2"/>
<keyword evidence="14" id="KW-1185">Reference proteome</keyword>
<dbReference type="SUPFAM" id="SSF69593">
    <property type="entry name" value="Glycerol-3-phosphate (1)-acyltransferase"/>
    <property type="match status" value="1"/>
</dbReference>
<reference evidence="13 15" key="1">
    <citation type="submission" date="2016-11" db="EMBL/GenBank/DDBJ databases">
        <authorList>
            <person name="Jaros S."/>
            <person name="Januszkiewicz K."/>
            <person name="Wedrychowicz H."/>
        </authorList>
    </citation>
    <scope>NUCLEOTIDE SEQUENCE [LARGE SCALE GENOMIC DNA]</scope>
    <source>
        <strain evidence="13">NVI 5450</strain>
    </source>
</reference>
<sequence length="579" mass="66508">MLNIEAEINQRYPDFFHKKSTRLIAKPMLATLRLLFHERELRQFGETYAHLTGIEFIEQVFDHFSFSYSVRPNEIERIPATGKAVIIANHPIGTLDGMALLKMVSKVRPDVKVVANDMLMIIKPVRDYLLPVDNMNGGTASDRLQAIKTHLKDEGVIIMFPAGEVSRISPQGVKDGKWRNGFLRIAGSVQAPIIPIYINAKNSLFFYSLSMLSKPISTLWLIREMFKHAHNCVSIRIGEQINYQTYQSLDLPINTKTALFRKHLYRLTKDKPSIFNTQSAIAHPENKALLRSEIHACQQISESRDGKQIYCYRHQANSTIMREIGRLREESFRLVGEGTGERRDVDIYDNSYVHILLWDDKELELIGAYRLLETNKIESINVKQQLYSATLFDYHAAMTPYLATGIELGRSFIQPKYWGTRSLEYLWQGIMEYIIQHSGCRYLFGTVSISNSYSQPAKELLVYYYQHFYGNNTNVASATMPFRLSEEANTRLTDLFADVDAEEGMTILKAQLNHMGFSVPTLFKQYIKLCKPGGVQIFDFNIDPSFNHCIDGLIVLDLAQFTDKNKKRFNAQALQLEHR</sequence>
<gene>
    <name evidence="12" type="ORF">MT2528_0179</name>
    <name evidence="13" type="ORF">NVI5450_0164</name>
</gene>
<proteinExistence type="inferred from homology"/>
<dbReference type="InterPro" id="IPR002123">
    <property type="entry name" value="Plipid/glycerol_acylTrfase"/>
</dbReference>
<dbReference type="PANTHER" id="PTHR37323">
    <property type="entry name" value="GCN5-RELATED N-ACETYLTRANSFERASE"/>
    <property type="match status" value="1"/>
</dbReference>
<dbReference type="Proteomes" id="UP000183794">
    <property type="component" value="Unassembled WGS sequence"/>
</dbReference>
<evidence type="ECO:0000256" key="3">
    <source>
        <dbReference type="ARBA" id="ARBA00022679"/>
    </source>
</evidence>
<dbReference type="SMART" id="SM00563">
    <property type="entry name" value="PlsC"/>
    <property type="match status" value="1"/>
</dbReference>
<dbReference type="EMBL" id="FPLJ01000005">
    <property type="protein sequence ID" value="SGY82074.1"/>
    <property type="molecule type" value="Genomic_DNA"/>
</dbReference>
<evidence type="ECO:0000256" key="5">
    <source>
        <dbReference type="ARBA" id="ARBA00023315"/>
    </source>
</evidence>
<evidence type="ECO:0000259" key="11">
    <source>
        <dbReference type="SMART" id="SM00563"/>
    </source>
</evidence>
<dbReference type="GO" id="GO:0006629">
    <property type="term" value="P:lipid metabolic process"/>
    <property type="evidence" value="ECO:0007669"/>
    <property type="project" value="UniProtKB-KW"/>
</dbReference>
<dbReference type="EC" id="2.3.2.30" evidence="7"/>
<dbReference type="InterPro" id="IPR016181">
    <property type="entry name" value="Acyl_CoA_acyltransferase"/>
</dbReference>
<dbReference type="GO" id="GO:0043810">
    <property type="term" value="F:ornithine-acyl [acyl carrier protein] N-acyltransferase activity"/>
    <property type="evidence" value="ECO:0007669"/>
    <property type="project" value="UniProtKB-EC"/>
</dbReference>
<dbReference type="GeneID" id="61293908"/>
<evidence type="ECO:0000313" key="12">
    <source>
        <dbReference type="EMBL" id="SGY82074.1"/>
    </source>
</evidence>
<dbReference type="Pfam" id="PF19576">
    <property type="entry name" value="Acyltransf_2"/>
    <property type="match status" value="1"/>
</dbReference>
<comment type="catalytic activity">
    <reaction evidence="10">
        <text>a (3R)-hydroxyacyl-[ACP] + L-ornithine = a lyso-ornithine lipid + holo-[ACP] + H(+)</text>
        <dbReference type="Rhea" id="RHEA:20633"/>
        <dbReference type="Rhea" id="RHEA-COMP:9685"/>
        <dbReference type="Rhea" id="RHEA-COMP:9945"/>
        <dbReference type="ChEBI" id="CHEBI:15378"/>
        <dbReference type="ChEBI" id="CHEBI:46911"/>
        <dbReference type="ChEBI" id="CHEBI:64479"/>
        <dbReference type="ChEBI" id="CHEBI:78827"/>
        <dbReference type="ChEBI" id="CHEBI:138482"/>
        <dbReference type="EC" id="2.3.2.30"/>
    </reaction>
    <physiologicalReaction direction="left-to-right" evidence="10">
        <dbReference type="Rhea" id="RHEA:20634"/>
    </physiologicalReaction>
</comment>
<dbReference type="CDD" id="cd07986">
    <property type="entry name" value="LPLAT_ACT14924-like"/>
    <property type="match status" value="1"/>
</dbReference>
<keyword evidence="2" id="KW-0444">Lipid biosynthesis</keyword>